<evidence type="ECO:0000313" key="20">
    <source>
        <dbReference type="Proteomes" id="UP000307999"/>
    </source>
</evidence>
<dbReference type="InterPro" id="IPR014729">
    <property type="entry name" value="Rossmann-like_a/b/a_fold"/>
</dbReference>
<feature type="domain" description="Carbohydrate kinase PfkB" evidence="17">
    <location>
        <begin position="11"/>
        <end position="303"/>
    </location>
</feature>
<comment type="pathway">
    <text evidence="16">Nucleotide-sugar biosynthesis; ADP-L-glycero-beta-D-manno-heptose biosynthesis; ADP-L-glycero-beta-D-manno-heptose from D-glycero-beta-D-manno-heptose 7-phosphate: step 3/4.</text>
</comment>
<comment type="function">
    <text evidence="1 16">Catalyzes the phosphorylation of D-glycero-D-manno-heptose 7-phosphate at the C-1 position to selectively form D-glycero-beta-D-manno-heptose-1,7-bisphosphate.</text>
</comment>
<dbReference type="SUPFAM" id="SSF52374">
    <property type="entry name" value="Nucleotidylyl transferase"/>
    <property type="match status" value="1"/>
</dbReference>
<evidence type="ECO:0000256" key="12">
    <source>
        <dbReference type="ARBA" id="ARBA00047428"/>
    </source>
</evidence>
<dbReference type="UniPathway" id="UPA00356">
    <property type="reaction ID" value="UER00437"/>
</dbReference>
<dbReference type="FunFam" id="3.40.1190.20:FF:000002">
    <property type="entry name" value="Bifunctional protein HldE"/>
    <property type="match status" value="1"/>
</dbReference>
<keyword evidence="10 16" id="KW-0511">Multifunctional enzyme</keyword>
<dbReference type="NCBIfam" id="TIGR02198">
    <property type="entry name" value="rfaE_dom_I"/>
    <property type="match status" value="1"/>
</dbReference>
<protein>
    <recommendedName>
        <fullName evidence="16">Bifunctional protein HldE</fullName>
    </recommendedName>
    <domain>
        <recommendedName>
            <fullName evidence="16">D-beta-D-heptose 7-phosphate kinase</fullName>
            <ecNumber evidence="16">2.7.1.167</ecNumber>
        </recommendedName>
        <alternativeName>
            <fullName evidence="16">D-beta-D-heptose 7-phosphotransferase</fullName>
        </alternativeName>
        <alternativeName>
            <fullName evidence="16">D-glycero-beta-D-manno-heptose-7-phosphate kinase</fullName>
        </alternativeName>
    </domain>
    <domain>
        <recommendedName>
            <fullName evidence="16">D-beta-D-heptose 1-phosphate adenylyltransferase</fullName>
            <ecNumber evidence="16">2.7.7.70</ecNumber>
        </recommendedName>
        <alternativeName>
            <fullName evidence="16">D-glycero-beta-D-manno-heptose 1-phosphate adenylyltransferase</fullName>
        </alternativeName>
    </domain>
</protein>
<evidence type="ECO:0000256" key="7">
    <source>
        <dbReference type="ARBA" id="ARBA00022741"/>
    </source>
</evidence>
<keyword evidence="9 16" id="KW-0067">ATP-binding</keyword>
<keyword evidence="8 16" id="KW-0418">Kinase</keyword>
<comment type="caution">
    <text evidence="19">The sequence shown here is derived from an EMBL/GenBank/DDBJ whole genome shotgun (WGS) entry which is preliminary data.</text>
</comment>
<dbReference type="FunFam" id="3.40.50.620:FF:000028">
    <property type="entry name" value="Bifunctional protein HldE"/>
    <property type="match status" value="1"/>
</dbReference>
<dbReference type="PANTHER" id="PTHR46969:SF1">
    <property type="entry name" value="BIFUNCTIONAL PROTEIN HLDE"/>
    <property type="match status" value="1"/>
</dbReference>
<name>A0A4U1BAM2_9GAMM</name>
<comment type="similarity">
    <text evidence="14 16">In the N-terminal section; belongs to the carbohydrate kinase PfkB family.</text>
</comment>
<comment type="catalytic activity">
    <reaction evidence="13 16">
        <text>D-glycero-beta-D-manno-heptose 7-phosphate + ATP = D-glycero-beta-D-manno-heptose 1,7-bisphosphate + ADP + H(+)</text>
        <dbReference type="Rhea" id="RHEA:27473"/>
        <dbReference type="ChEBI" id="CHEBI:15378"/>
        <dbReference type="ChEBI" id="CHEBI:30616"/>
        <dbReference type="ChEBI" id="CHEBI:60204"/>
        <dbReference type="ChEBI" id="CHEBI:60208"/>
        <dbReference type="ChEBI" id="CHEBI:456216"/>
        <dbReference type="EC" id="2.7.1.167"/>
    </reaction>
</comment>
<feature type="active site" evidence="16">
    <location>
        <position position="264"/>
    </location>
</feature>
<dbReference type="Pfam" id="PF00294">
    <property type="entry name" value="PfkB"/>
    <property type="match status" value="1"/>
</dbReference>
<dbReference type="NCBIfam" id="TIGR02199">
    <property type="entry name" value="rfaE_dom_II"/>
    <property type="match status" value="1"/>
</dbReference>
<dbReference type="InterPro" id="IPR011913">
    <property type="entry name" value="RfaE_dom_I"/>
</dbReference>
<dbReference type="EC" id="2.7.1.167" evidence="16"/>
<gene>
    <name evidence="16 19" type="primary">hldE</name>
    <name evidence="19" type="ORF">E8M12_02755</name>
</gene>
<evidence type="ECO:0000256" key="11">
    <source>
        <dbReference type="ARBA" id="ARBA00023277"/>
    </source>
</evidence>
<evidence type="ECO:0000259" key="17">
    <source>
        <dbReference type="Pfam" id="PF00294"/>
    </source>
</evidence>
<keyword evidence="11 16" id="KW-0119">Carbohydrate metabolism</keyword>
<evidence type="ECO:0000256" key="15">
    <source>
        <dbReference type="ARBA" id="ARBA00061122"/>
    </source>
</evidence>
<dbReference type="AlphaFoldDB" id="A0A4U1BAM2"/>
<dbReference type="Proteomes" id="UP000307999">
    <property type="component" value="Unassembled WGS sequence"/>
</dbReference>
<organism evidence="19 20">
    <name type="scientific">Thalassotalea mangrovi</name>
    <dbReference type="NCBI Taxonomy" id="2572245"/>
    <lineage>
        <taxon>Bacteria</taxon>
        <taxon>Pseudomonadati</taxon>
        <taxon>Pseudomonadota</taxon>
        <taxon>Gammaproteobacteria</taxon>
        <taxon>Alteromonadales</taxon>
        <taxon>Colwelliaceae</taxon>
        <taxon>Thalassotalea</taxon>
    </lineage>
</organism>
<dbReference type="InterPro" id="IPR023030">
    <property type="entry name" value="Bifunc_HldE"/>
</dbReference>
<accession>A0A4U1BAM2</accession>
<dbReference type="Gene3D" id="3.40.1190.20">
    <property type="match status" value="1"/>
</dbReference>
<dbReference type="RefSeq" id="WP_136734547.1">
    <property type="nucleotide sequence ID" value="NZ_SWDB01000004.1"/>
</dbReference>
<dbReference type="PANTHER" id="PTHR46969">
    <property type="entry name" value="BIFUNCTIONAL PROTEIN HLDE"/>
    <property type="match status" value="1"/>
</dbReference>
<dbReference type="HAMAP" id="MF_01603">
    <property type="entry name" value="HldE"/>
    <property type="match status" value="1"/>
</dbReference>
<keyword evidence="7 16" id="KW-0547">Nucleotide-binding</keyword>
<dbReference type="GO" id="GO:0005524">
    <property type="term" value="F:ATP binding"/>
    <property type="evidence" value="ECO:0007669"/>
    <property type="project" value="UniProtKB-UniRule"/>
</dbReference>
<evidence type="ECO:0000256" key="6">
    <source>
        <dbReference type="ARBA" id="ARBA00022695"/>
    </source>
</evidence>
<feature type="binding site" evidence="16">
    <location>
        <begin position="195"/>
        <end position="198"/>
    </location>
    <ligand>
        <name>ATP</name>
        <dbReference type="ChEBI" id="CHEBI:30616"/>
    </ligand>
</feature>
<evidence type="ECO:0000256" key="13">
    <source>
        <dbReference type="ARBA" id="ARBA00052873"/>
    </source>
</evidence>
<dbReference type="InterPro" id="IPR029056">
    <property type="entry name" value="Ribokinase-like"/>
</dbReference>
<keyword evidence="6 16" id="KW-0548">Nucleotidyltransferase</keyword>
<evidence type="ECO:0000256" key="4">
    <source>
        <dbReference type="ARBA" id="ARBA00011738"/>
    </source>
</evidence>
<dbReference type="Pfam" id="PF01467">
    <property type="entry name" value="CTP_transf_like"/>
    <property type="match status" value="1"/>
</dbReference>
<evidence type="ECO:0000259" key="18">
    <source>
        <dbReference type="Pfam" id="PF01467"/>
    </source>
</evidence>
<dbReference type="Gene3D" id="3.40.50.620">
    <property type="entry name" value="HUPs"/>
    <property type="match status" value="1"/>
</dbReference>
<evidence type="ECO:0000256" key="9">
    <source>
        <dbReference type="ARBA" id="ARBA00022840"/>
    </source>
</evidence>
<comment type="subunit">
    <text evidence="4 16">Homodimer.</text>
</comment>
<dbReference type="NCBIfam" id="NF008454">
    <property type="entry name" value="PRK11316.1"/>
    <property type="match status" value="1"/>
</dbReference>
<evidence type="ECO:0000256" key="16">
    <source>
        <dbReference type="HAMAP-Rule" id="MF_01603"/>
    </source>
</evidence>
<dbReference type="InterPro" id="IPR011611">
    <property type="entry name" value="PfkB_dom"/>
</dbReference>
<dbReference type="GO" id="GO:0009244">
    <property type="term" value="P:lipopolysaccharide core region biosynthetic process"/>
    <property type="evidence" value="ECO:0007669"/>
    <property type="project" value="UniProtKB-UniPathway"/>
</dbReference>
<keyword evidence="5 16" id="KW-0808">Transferase</keyword>
<proteinExistence type="inferred from homology"/>
<dbReference type="EMBL" id="SWDB01000004">
    <property type="protein sequence ID" value="TKB47197.1"/>
    <property type="molecule type" value="Genomic_DNA"/>
</dbReference>
<evidence type="ECO:0000256" key="8">
    <source>
        <dbReference type="ARBA" id="ARBA00022777"/>
    </source>
</evidence>
<dbReference type="OrthoDB" id="9802794at2"/>
<evidence type="ECO:0000313" key="19">
    <source>
        <dbReference type="EMBL" id="TKB47197.1"/>
    </source>
</evidence>
<reference evidence="19 20" key="1">
    <citation type="submission" date="2019-04" db="EMBL/GenBank/DDBJ databases">
        <title>Thalassotalea guangxiensis sp. nov., isolated from sediment of the coastal wetland.</title>
        <authorList>
            <person name="Zheng S."/>
            <person name="Zhang D."/>
        </authorList>
    </citation>
    <scope>NUCLEOTIDE SEQUENCE [LARGE SCALE GENOMIC DNA]</scope>
    <source>
        <strain evidence="19 20">ZS-4</strain>
    </source>
</reference>
<dbReference type="InterPro" id="IPR011914">
    <property type="entry name" value="RfaE_dom_II"/>
</dbReference>
<feature type="region of interest" description="Cytidylyltransferase" evidence="16">
    <location>
        <begin position="344"/>
        <end position="475"/>
    </location>
</feature>
<dbReference type="GO" id="GO:0097171">
    <property type="term" value="P:ADP-L-glycero-beta-D-manno-heptose biosynthetic process"/>
    <property type="evidence" value="ECO:0007669"/>
    <property type="project" value="UniProtKB-UniPathway"/>
</dbReference>
<dbReference type="InterPro" id="IPR002173">
    <property type="entry name" value="Carboh/pur_kinase_PfkB_CS"/>
</dbReference>
<dbReference type="EC" id="2.7.7.70" evidence="16"/>
<evidence type="ECO:0000256" key="14">
    <source>
        <dbReference type="ARBA" id="ARBA00060955"/>
    </source>
</evidence>
<dbReference type="NCBIfam" id="TIGR00125">
    <property type="entry name" value="cyt_tran_rel"/>
    <property type="match status" value="1"/>
</dbReference>
<dbReference type="InterPro" id="IPR004821">
    <property type="entry name" value="Cyt_trans-like"/>
</dbReference>
<dbReference type="UniPathway" id="UPA00958"/>
<evidence type="ECO:0000256" key="5">
    <source>
        <dbReference type="ARBA" id="ARBA00022679"/>
    </source>
</evidence>
<comment type="function">
    <text evidence="2 16">Catalyzes the ADP transfer from ATP to D-glycero-beta-D-manno-heptose 1-phosphate, yielding ADP-D-glycero-beta-D-manno-heptose.</text>
</comment>
<comment type="similarity">
    <text evidence="15 16">In the C-terminal section; belongs to the cytidylyltransferase family.</text>
</comment>
<evidence type="ECO:0000256" key="1">
    <source>
        <dbReference type="ARBA" id="ARBA00002319"/>
    </source>
</evidence>
<feature type="region of interest" description="Ribokinase" evidence="16">
    <location>
        <begin position="1"/>
        <end position="316"/>
    </location>
</feature>
<sequence>MKVDIPNFNNARVLVVGDIMLDRYWLGPTSRISPEAPVPVVKIDHNEDRPGGAANVALNIASLGGQVTLSGITGEDEASDALDSSLSSLDVICQFARYPDVPTITKLRVMSRNQQLIRLDFEDGLEDVDKSELYQLVEQHIDQHHLLLLSDYAKGTLSDVQAMIRLAKEHNIPVLVDPKGDDFTKYRGADLITPNMAEFEAVVGPCANEQEILDKGQQLLAELDLKALLVTRSEHGMTLIRANEEELHLPTHAKEVFDVTGAGDTVIATLALAIAAGSSYGQASALANIAAGIVVGKLGTSTVSEVEIAQAISSGQESGSGVVTEQQLKMIIEHARQRGEKIVMTNGCFDILHAGHVSYLTHAAQLGDRLIVAVNDDDSVKRLKGAGRPINPVDRRMAVLAGLGAVDWVVDFSEDTPQRLIAGLLPDILVKGGDYKVEDIAGGREVIANGGVVKVLNFEDGISTTEIINTIRLED</sequence>
<evidence type="ECO:0000256" key="2">
    <source>
        <dbReference type="ARBA" id="ARBA00003753"/>
    </source>
</evidence>
<comment type="pathway">
    <text evidence="3">Bacterial outer membrane biogenesis; LPS core biosynthesis.</text>
</comment>
<dbReference type="PROSITE" id="PS00583">
    <property type="entry name" value="PFKB_KINASES_1"/>
    <property type="match status" value="1"/>
</dbReference>
<dbReference type="GO" id="GO:0005829">
    <property type="term" value="C:cytosol"/>
    <property type="evidence" value="ECO:0007669"/>
    <property type="project" value="TreeGrafter"/>
</dbReference>
<evidence type="ECO:0000256" key="3">
    <source>
        <dbReference type="ARBA" id="ARBA00004713"/>
    </source>
</evidence>
<dbReference type="CDD" id="cd01172">
    <property type="entry name" value="RfaE_like"/>
    <property type="match status" value="1"/>
</dbReference>
<feature type="domain" description="Cytidyltransferase-like" evidence="18">
    <location>
        <begin position="344"/>
        <end position="469"/>
    </location>
</feature>
<comment type="catalytic activity">
    <reaction evidence="12 16">
        <text>D-glycero-beta-D-manno-heptose 1-phosphate + ATP + H(+) = ADP-D-glycero-beta-D-manno-heptose + diphosphate</text>
        <dbReference type="Rhea" id="RHEA:27465"/>
        <dbReference type="ChEBI" id="CHEBI:15378"/>
        <dbReference type="ChEBI" id="CHEBI:30616"/>
        <dbReference type="ChEBI" id="CHEBI:33019"/>
        <dbReference type="ChEBI" id="CHEBI:59967"/>
        <dbReference type="ChEBI" id="CHEBI:61593"/>
        <dbReference type="EC" id="2.7.7.70"/>
    </reaction>
</comment>
<evidence type="ECO:0000256" key="10">
    <source>
        <dbReference type="ARBA" id="ARBA00023268"/>
    </source>
</evidence>
<dbReference type="GO" id="GO:0016773">
    <property type="term" value="F:phosphotransferase activity, alcohol group as acceptor"/>
    <property type="evidence" value="ECO:0007669"/>
    <property type="project" value="InterPro"/>
</dbReference>
<keyword evidence="20" id="KW-1185">Reference proteome</keyword>
<dbReference type="SUPFAM" id="SSF53613">
    <property type="entry name" value="Ribokinase-like"/>
    <property type="match status" value="1"/>
</dbReference>
<dbReference type="GO" id="GO:0033785">
    <property type="term" value="F:heptose 7-phosphate kinase activity"/>
    <property type="evidence" value="ECO:0007669"/>
    <property type="project" value="UniProtKB-UniRule"/>
</dbReference>
<comment type="pathway">
    <text evidence="16">Nucleotide-sugar biosynthesis; ADP-L-glycero-beta-D-manno-heptose biosynthesis; ADP-L-glycero-beta-D-manno-heptose from D-glycero-beta-D-manno-heptose 7-phosphate: step 1/4.</text>
</comment>
<dbReference type="GO" id="GO:0033786">
    <property type="term" value="F:heptose-1-phosphate adenylyltransferase activity"/>
    <property type="evidence" value="ECO:0007669"/>
    <property type="project" value="UniProtKB-UniRule"/>
</dbReference>